<dbReference type="GO" id="GO:0003676">
    <property type="term" value="F:nucleic acid binding"/>
    <property type="evidence" value="ECO:0007669"/>
    <property type="project" value="InterPro"/>
</dbReference>
<gene>
    <name evidence="2" type="ORF">N1851_034083</name>
</gene>
<dbReference type="AlphaFoldDB" id="A0AA47M046"/>
<dbReference type="Gene3D" id="3.30.420.10">
    <property type="entry name" value="Ribonuclease H-like superfamily/Ribonuclease H"/>
    <property type="match status" value="1"/>
</dbReference>
<proteinExistence type="predicted"/>
<comment type="caution">
    <text evidence="2">The sequence shown here is derived from an EMBL/GenBank/DDBJ whole genome shotgun (WGS) entry which is preliminary data.</text>
</comment>
<feature type="region of interest" description="Disordered" evidence="1">
    <location>
        <begin position="1"/>
        <end position="21"/>
    </location>
</feature>
<protein>
    <submittedName>
        <fullName evidence="2">Uncharacterized protein</fullName>
    </submittedName>
</protein>
<dbReference type="PANTHER" id="PTHR47331:SF5">
    <property type="entry name" value="RIBONUCLEASE H"/>
    <property type="match status" value="1"/>
</dbReference>
<dbReference type="InterPro" id="IPR036397">
    <property type="entry name" value="RNaseH_sf"/>
</dbReference>
<sequence length="238" mass="26961">MDDTVKELQGVTLSSPPPTAEDYQQAETEILLRSQKQSFPEDYQLLAGGKPVSPSSRLRTLAPILDSTSGLIRVGGRLRRLEDVDVPLHPVVLDATHPLTHLLVQKYDSDLHHPGPERVFSELRISFWIIRGREAVRKHQRACVSTLEGPAFRMADLPEARLRLHKPPFYSTGVDCFGPMMVKVGRRQEKRWGIIFKCLTTRAVHLDLLRNMDSDTYLMAFIVRRGTPAELYQTKGPI</sequence>
<dbReference type="Proteomes" id="UP001174136">
    <property type="component" value="Unassembled WGS sequence"/>
</dbReference>
<accession>A0AA47M046</accession>
<name>A0AA47M046_MERPO</name>
<keyword evidence="3" id="KW-1185">Reference proteome</keyword>
<organism evidence="2 3">
    <name type="scientific">Merluccius polli</name>
    <name type="common">Benguela hake</name>
    <name type="synonym">Merluccius cadenati</name>
    <dbReference type="NCBI Taxonomy" id="89951"/>
    <lineage>
        <taxon>Eukaryota</taxon>
        <taxon>Metazoa</taxon>
        <taxon>Chordata</taxon>
        <taxon>Craniata</taxon>
        <taxon>Vertebrata</taxon>
        <taxon>Euteleostomi</taxon>
        <taxon>Actinopterygii</taxon>
        <taxon>Neopterygii</taxon>
        <taxon>Teleostei</taxon>
        <taxon>Neoteleostei</taxon>
        <taxon>Acanthomorphata</taxon>
        <taxon>Zeiogadaria</taxon>
        <taxon>Gadariae</taxon>
        <taxon>Gadiformes</taxon>
        <taxon>Gadoidei</taxon>
        <taxon>Merlucciidae</taxon>
        <taxon>Merluccius</taxon>
    </lineage>
</organism>
<dbReference type="PANTHER" id="PTHR47331">
    <property type="entry name" value="PHD-TYPE DOMAIN-CONTAINING PROTEIN"/>
    <property type="match status" value="1"/>
</dbReference>
<evidence type="ECO:0000313" key="3">
    <source>
        <dbReference type="Proteomes" id="UP001174136"/>
    </source>
</evidence>
<evidence type="ECO:0000256" key="1">
    <source>
        <dbReference type="SAM" id="MobiDB-lite"/>
    </source>
</evidence>
<reference evidence="2" key="1">
    <citation type="journal article" date="2023" name="Front. Mar. Sci.">
        <title>A new Merluccius polli reference genome to investigate the effects of global change in West African waters.</title>
        <authorList>
            <person name="Mateo J.L."/>
            <person name="Blanco-Fernandez C."/>
            <person name="Garcia-Vazquez E."/>
            <person name="Machado-Schiaffino G."/>
        </authorList>
    </citation>
    <scope>NUCLEOTIDE SEQUENCE</scope>
    <source>
        <strain evidence="2">C29</strain>
        <tissue evidence="2">Fin</tissue>
    </source>
</reference>
<evidence type="ECO:0000313" key="2">
    <source>
        <dbReference type="EMBL" id="KAK0131217.1"/>
    </source>
</evidence>
<dbReference type="EMBL" id="JAOPHQ010006557">
    <property type="protein sequence ID" value="KAK0131217.1"/>
    <property type="molecule type" value="Genomic_DNA"/>
</dbReference>